<keyword evidence="11 19" id="KW-1133">Transmembrane helix</keyword>
<dbReference type="Pfam" id="PF08448">
    <property type="entry name" value="PAS_4"/>
    <property type="match status" value="1"/>
</dbReference>
<proteinExistence type="predicted"/>
<feature type="modified residue" description="4-aspartylphosphate" evidence="17">
    <location>
        <position position="1128"/>
    </location>
</feature>
<dbReference type="PROSITE" id="PS50894">
    <property type="entry name" value="HPT"/>
    <property type="match status" value="1"/>
</dbReference>
<feature type="domain" description="PAC" evidence="23">
    <location>
        <begin position="605"/>
        <end position="655"/>
    </location>
</feature>
<evidence type="ECO:0000256" key="7">
    <source>
        <dbReference type="ARBA" id="ARBA00022692"/>
    </source>
</evidence>
<evidence type="ECO:0000256" key="2">
    <source>
        <dbReference type="ARBA" id="ARBA00004651"/>
    </source>
</evidence>
<evidence type="ECO:0000256" key="1">
    <source>
        <dbReference type="ARBA" id="ARBA00000085"/>
    </source>
</evidence>
<evidence type="ECO:0000256" key="5">
    <source>
        <dbReference type="ARBA" id="ARBA00022553"/>
    </source>
</evidence>
<evidence type="ECO:0000259" key="24">
    <source>
        <dbReference type="PROSITE" id="PS50894"/>
    </source>
</evidence>
<keyword evidence="6" id="KW-0808">Transferase</keyword>
<dbReference type="Gene3D" id="1.20.120.160">
    <property type="entry name" value="HPT domain"/>
    <property type="match status" value="1"/>
</dbReference>
<feature type="modified residue" description="Phosphohistidine" evidence="16">
    <location>
        <position position="1278"/>
    </location>
</feature>
<dbReference type="FunFam" id="3.30.565.10:FF:000010">
    <property type="entry name" value="Sensor histidine kinase RcsC"/>
    <property type="match status" value="1"/>
</dbReference>
<dbReference type="InterPro" id="IPR013656">
    <property type="entry name" value="PAS_4"/>
</dbReference>
<evidence type="ECO:0000259" key="23">
    <source>
        <dbReference type="PROSITE" id="PS50113"/>
    </source>
</evidence>
<dbReference type="SMART" id="SM00448">
    <property type="entry name" value="REC"/>
    <property type="match status" value="2"/>
</dbReference>
<keyword evidence="13 19" id="KW-0472">Membrane</keyword>
<dbReference type="CDD" id="cd00130">
    <property type="entry name" value="PAS"/>
    <property type="match status" value="2"/>
</dbReference>
<dbReference type="NCBIfam" id="TIGR00229">
    <property type="entry name" value="sensory_box"/>
    <property type="match status" value="2"/>
</dbReference>
<dbReference type="EMBL" id="MTHD01000006">
    <property type="protein sequence ID" value="OMG52102.1"/>
    <property type="molecule type" value="Genomic_DNA"/>
</dbReference>
<gene>
    <name evidence="25" type="ORF">BJN45_15740</name>
</gene>
<dbReference type="STRING" id="418702.BJN45_15740"/>
<feature type="domain" description="Histidine kinase" evidence="20">
    <location>
        <begin position="691"/>
        <end position="911"/>
    </location>
</feature>
<dbReference type="InterPro" id="IPR003594">
    <property type="entry name" value="HATPase_dom"/>
</dbReference>
<evidence type="ECO:0000256" key="3">
    <source>
        <dbReference type="ARBA" id="ARBA00012438"/>
    </source>
</evidence>
<dbReference type="InterPro" id="IPR004358">
    <property type="entry name" value="Sig_transdc_His_kin-like_C"/>
</dbReference>
<dbReference type="PANTHER" id="PTHR45339">
    <property type="entry name" value="HYBRID SIGNAL TRANSDUCTION HISTIDINE KINASE J"/>
    <property type="match status" value="1"/>
</dbReference>
<evidence type="ECO:0000256" key="10">
    <source>
        <dbReference type="ARBA" id="ARBA00022840"/>
    </source>
</evidence>
<dbReference type="Gene3D" id="2.10.70.100">
    <property type="match status" value="1"/>
</dbReference>
<name>A0A1R1I031_9RHOO</name>
<dbReference type="InterPro" id="IPR036641">
    <property type="entry name" value="HPT_dom_sf"/>
</dbReference>
<feature type="modified residue" description="4-aspartylphosphate" evidence="17">
    <location>
        <position position="983"/>
    </location>
</feature>
<dbReference type="PROSITE" id="PS50112">
    <property type="entry name" value="PAS"/>
    <property type="match status" value="2"/>
</dbReference>
<dbReference type="InterPro" id="IPR035965">
    <property type="entry name" value="PAS-like_dom_sf"/>
</dbReference>
<evidence type="ECO:0000256" key="16">
    <source>
        <dbReference type="PROSITE-ProRule" id="PRU00110"/>
    </source>
</evidence>
<dbReference type="InterPro" id="IPR011006">
    <property type="entry name" value="CheY-like_superfamily"/>
</dbReference>
<dbReference type="Gene3D" id="1.10.287.130">
    <property type="match status" value="1"/>
</dbReference>
<comment type="subcellular location">
    <subcellularLocation>
        <location evidence="2">Cell membrane</location>
        <topology evidence="2">Multi-pass membrane protein</topology>
    </subcellularLocation>
</comment>
<evidence type="ECO:0000256" key="19">
    <source>
        <dbReference type="SAM" id="Phobius"/>
    </source>
</evidence>
<keyword evidence="26" id="KW-1185">Reference proteome</keyword>
<dbReference type="SUPFAM" id="SSF47226">
    <property type="entry name" value="Histidine-containing phosphotransfer domain, HPT domain"/>
    <property type="match status" value="1"/>
</dbReference>
<dbReference type="Pfam" id="PF02518">
    <property type="entry name" value="HATPase_c"/>
    <property type="match status" value="1"/>
</dbReference>
<keyword evidence="9" id="KW-0418">Kinase</keyword>
<dbReference type="SMART" id="SM00086">
    <property type="entry name" value="PAC"/>
    <property type="match status" value="2"/>
</dbReference>
<evidence type="ECO:0000256" key="14">
    <source>
        <dbReference type="ARBA" id="ARBA00058004"/>
    </source>
</evidence>
<dbReference type="OrthoDB" id="8552871at2"/>
<evidence type="ECO:0000256" key="18">
    <source>
        <dbReference type="SAM" id="MobiDB-lite"/>
    </source>
</evidence>
<dbReference type="GO" id="GO:0005886">
    <property type="term" value="C:plasma membrane"/>
    <property type="evidence" value="ECO:0007669"/>
    <property type="project" value="UniProtKB-SubCell"/>
</dbReference>
<keyword evidence="4" id="KW-1003">Cell membrane</keyword>
<dbReference type="CDD" id="cd16922">
    <property type="entry name" value="HATPase_EvgS-ArcB-TorS-like"/>
    <property type="match status" value="1"/>
</dbReference>
<feature type="region of interest" description="Disordered" evidence="18">
    <location>
        <begin position="334"/>
        <end position="353"/>
    </location>
</feature>
<evidence type="ECO:0000259" key="21">
    <source>
        <dbReference type="PROSITE" id="PS50110"/>
    </source>
</evidence>
<dbReference type="Pfam" id="PF01627">
    <property type="entry name" value="Hpt"/>
    <property type="match status" value="1"/>
</dbReference>
<dbReference type="InterPro" id="IPR000014">
    <property type="entry name" value="PAS"/>
</dbReference>
<dbReference type="PROSITE" id="PS50113">
    <property type="entry name" value="PAC"/>
    <property type="match status" value="2"/>
</dbReference>
<dbReference type="RefSeq" id="WP_076096975.1">
    <property type="nucleotide sequence ID" value="NZ_MTHD01000006.1"/>
</dbReference>
<reference evidence="25 26" key="1">
    <citation type="submission" date="2016-10" db="EMBL/GenBank/DDBJ databases">
        <title>Alkaliphiles isolated from bioreactors.</title>
        <authorList>
            <person name="Salah Z."/>
            <person name="Rout S.P."/>
            <person name="Humphreys P.N."/>
        </authorList>
    </citation>
    <scope>NUCLEOTIDE SEQUENCE [LARGE SCALE GENOMIC DNA]</scope>
    <source>
        <strain evidence="25 26">ZS02</strain>
    </source>
</reference>
<dbReference type="GO" id="GO:0000155">
    <property type="term" value="F:phosphorelay sensor kinase activity"/>
    <property type="evidence" value="ECO:0007669"/>
    <property type="project" value="InterPro"/>
</dbReference>
<dbReference type="FunFam" id="1.10.287.130:FF:000004">
    <property type="entry name" value="Ethylene receptor 1"/>
    <property type="match status" value="1"/>
</dbReference>
<comment type="function">
    <text evidence="14">Member of the two-component regulatory system BvgS/BvgA. Phosphorylates BvgA via a four-step phosphorelay in response to environmental signals.</text>
</comment>
<dbReference type="PROSITE" id="PS50109">
    <property type="entry name" value="HIS_KIN"/>
    <property type="match status" value="1"/>
</dbReference>
<dbReference type="PRINTS" id="PR00344">
    <property type="entry name" value="BCTRLSENSOR"/>
</dbReference>
<feature type="transmembrane region" description="Helical" evidence="19">
    <location>
        <begin position="6"/>
        <end position="31"/>
    </location>
</feature>
<dbReference type="InterPro" id="IPR003661">
    <property type="entry name" value="HisK_dim/P_dom"/>
</dbReference>
<evidence type="ECO:0000256" key="15">
    <source>
        <dbReference type="ARBA" id="ARBA00070152"/>
    </source>
</evidence>
<dbReference type="Proteomes" id="UP000187526">
    <property type="component" value="Unassembled WGS sequence"/>
</dbReference>
<feature type="domain" description="Response regulatory" evidence="21">
    <location>
        <begin position="1079"/>
        <end position="1195"/>
    </location>
</feature>
<evidence type="ECO:0000313" key="26">
    <source>
        <dbReference type="Proteomes" id="UP000187526"/>
    </source>
</evidence>
<sequence length="1425" mass="157199">MPLRRLQFLLLFFIPVVLGIATAFMFGWQTLEKHQQDNHRMVSAQADDLRMQATAGHLALDMQRIQTMLVEVLRGARSGDADEASIYRVHTRVVDSLADLESQLVKLHAGNPYPDLDEAFRRGHEAFSEYRMQAVSTTDLVAIDPGVAGQHVENAYLRYMAFTTQMHHLSSSLTQASLTRMEDGEKRLRENMDSAAMTAWLLFFLMVLLWLALIWTTSRFLATVSGALTRLGRHHALESNEIEELRQVRGFFLKDLATATLAFGESLLGREKAENKLRNERQQLTLLVRSMPDLVWFKDAEGRYRRCNPRFESFVGKPESEIVGKTDLELFPTGDAESYQERDRRAAESDEPVAHQEWRTFQDGHRELQTIHKIAVRDEHGRLFGVLGIGRDITAEHTAQEEVRASQKALERTQAIARIGSWIFDFGNDSLTGSEEAASILGISLHQSKNWLDLLQSVESADRQQVLDNWRAAQKSGIFDVEHRIRSGEVHKWVRQRAEIEFAPTGKPLRAIGMVQDISSIKAATEALRRREELFSTIVGQADHGILLLDLKSMGFIEFNDAACKHLGYSREEFAALDIHAIQADATERANVERNVQNLLEHGGSAFEKRYRCKDGTIRNFWLSVKPIRMEDNMQAAVVWTDITERKQAEKDLERYRNHLEELVTERTVELAEARDAAQAASRSKSAFLANMSHEIRTPMNAIIGLTLMLRREIGDPRHAQQLDKVTGAANHLLGIINDILDFSKIEAGKMSLEPTDFDIDRIVSNACALVAEKAQAKGLELVADISALPPALHGDGLRLGQVLINFISNAVKFTEHGSVIVRGMIVDDRQESLLIRFEVQDTGIGMTAEQQTRMFRAFEQADASTTRRYGGTGLGLAITRRLVDLMGGHVGVVSQSGKGSTFWIELPFGKVAGFSRRNSEQILPAGTRALVVDDVEDARSSVAAVLSELGARPQCLASGQEALDLIAAADAAGDPFGLILLDWQMPGMDGLEIGRRLHAMALNKRPQTFLVSGTLGAPRTELTTFGFAGFIPKPMTPSSLLVAIERFHDQIDHASPTGHTAAANNDIGQLRRQLKGYHVLLAEDNLLNQEVAIDMLRQVDLQVDVADDGCEAVEMAGDTAYDLILLDIQMPNMDGLEAAQRIRRLPAHATTPILAMTANAFDEDRETTLAAGMNEHIAKPVEPAVLYDAILRWLKAGKDVATAASITPQANAAKGDTRGLESLPGLDSKLGLRSTLGQADRLWRLLEQFGNTHRDGAARITAMLAENDQNAARRLAHSLKGSAATLGLLGISVKAGEIERAIVEQRPDNEISERIAALASHIDEFCSAFSALRAGDTGTRPAAPEEAVDYPGIAAEVGNLRHLLATDDISALNAFQRLKPGLSRLAGRSASRLGNEIEDFAYAEALATLDAIIAADPGLQDKEA</sequence>
<dbReference type="Pfam" id="PF13426">
    <property type="entry name" value="PAS_9"/>
    <property type="match status" value="1"/>
</dbReference>
<dbReference type="SMART" id="SM00387">
    <property type="entry name" value="HATPase_c"/>
    <property type="match status" value="1"/>
</dbReference>
<dbReference type="CDD" id="cd00082">
    <property type="entry name" value="HisKA"/>
    <property type="match status" value="1"/>
</dbReference>
<keyword evidence="10" id="KW-0067">ATP-binding</keyword>
<comment type="caution">
    <text evidence="25">The sequence shown here is derived from an EMBL/GenBank/DDBJ whole genome shotgun (WGS) entry which is preliminary data.</text>
</comment>
<evidence type="ECO:0000256" key="9">
    <source>
        <dbReference type="ARBA" id="ARBA00022777"/>
    </source>
</evidence>
<dbReference type="Gene3D" id="3.30.565.10">
    <property type="entry name" value="Histidine kinase-like ATPase, C-terminal domain"/>
    <property type="match status" value="1"/>
</dbReference>
<dbReference type="PANTHER" id="PTHR45339:SF1">
    <property type="entry name" value="HYBRID SIGNAL TRANSDUCTION HISTIDINE KINASE J"/>
    <property type="match status" value="1"/>
</dbReference>
<dbReference type="PROSITE" id="PS50110">
    <property type="entry name" value="RESPONSE_REGULATORY"/>
    <property type="match status" value="2"/>
</dbReference>
<evidence type="ECO:0000259" key="22">
    <source>
        <dbReference type="PROSITE" id="PS50112"/>
    </source>
</evidence>
<feature type="domain" description="Response regulatory" evidence="21">
    <location>
        <begin position="929"/>
        <end position="1049"/>
    </location>
</feature>
<keyword evidence="12" id="KW-0902">Two-component regulatory system</keyword>
<dbReference type="EC" id="2.7.13.3" evidence="3"/>
<evidence type="ECO:0000259" key="20">
    <source>
        <dbReference type="PROSITE" id="PS50109"/>
    </source>
</evidence>
<feature type="domain" description="HPt" evidence="24">
    <location>
        <begin position="1239"/>
        <end position="1330"/>
    </location>
</feature>
<dbReference type="SUPFAM" id="SSF52172">
    <property type="entry name" value="CheY-like"/>
    <property type="match status" value="2"/>
</dbReference>
<protein>
    <recommendedName>
        <fullName evidence="15">Virulence sensor protein BvgS</fullName>
        <ecNumber evidence="3">2.7.13.3</ecNumber>
    </recommendedName>
</protein>
<dbReference type="SUPFAM" id="SSF55874">
    <property type="entry name" value="ATPase domain of HSP90 chaperone/DNA topoisomerase II/histidine kinase"/>
    <property type="match status" value="1"/>
</dbReference>
<dbReference type="SMART" id="SM00388">
    <property type="entry name" value="HisKA"/>
    <property type="match status" value="1"/>
</dbReference>
<feature type="transmembrane region" description="Helical" evidence="19">
    <location>
        <begin position="195"/>
        <end position="215"/>
    </location>
</feature>
<dbReference type="InterPro" id="IPR001610">
    <property type="entry name" value="PAC"/>
</dbReference>
<dbReference type="SUPFAM" id="SSF55785">
    <property type="entry name" value="PYP-like sensor domain (PAS domain)"/>
    <property type="match status" value="3"/>
</dbReference>
<dbReference type="InterPro" id="IPR005467">
    <property type="entry name" value="His_kinase_dom"/>
</dbReference>
<dbReference type="SMART" id="SM00091">
    <property type="entry name" value="PAS"/>
    <property type="match status" value="3"/>
</dbReference>
<keyword evidence="8" id="KW-0547">Nucleotide-binding</keyword>
<evidence type="ECO:0000313" key="25">
    <source>
        <dbReference type="EMBL" id="OMG52102.1"/>
    </source>
</evidence>
<dbReference type="Gene3D" id="3.30.450.20">
    <property type="entry name" value="PAS domain"/>
    <property type="match status" value="3"/>
</dbReference>
<evidence type="ECO:0000256" key="4">
    <source>
        <dbReference type="ARBA" id="ARBA00022475"/>
    </source>
</evidence>
<dbReference type="Pfam" id="PF00512">
    <property type="entry name" value="HisKA"/>
    <property type="match status" value="1"/>
</dbReference>
<dbReference type="GO" id="GO:0005524">
    <property type="term" value="F:ATP binding"/>
    <property type="evidence" value="ECO:0007669"/>
    <property type="project" value="UniProtKB-KW"/>
</dbReference>
<evidence type="ECO:0000256" key="13">
    <source>
        <dbReference type="ARBA" id="ARBA00023136"/>
    </source>
</evidence>
<dbReference type="CDD" id="cd17546">
    <property type="entry name" value="REC_hyHK_CKI1_RcsC-like"/>
    <property type="match status" value="1"/>
</dbReference>
<feature type="domain" description="PAS" evidence="22">
    <location>
        <begin position="280"/>
        <end position="350"/>
    </location>
</feature>
<organism evidence="25 26">
    <name type="scientific">Azonexus hydrophilus</name>
    <dbReference type="NCBI Taxonomy" id="418702"/>
    <lineage>
        <taxon>Bacteria</taxon>
        <taxon>Pseudomonadati</taxon>
        <taxon>Pseudomonadota</taxon>
        <taxon>Betaproteobacteria</taxon>
        <taxon>Rhodocyclales</taxon>
        <taxon>Azonexaceae</taxon>
        <taxon>Azonexus</taxon>
    </lineage>
</organism>
<evidence type="ECO:0000256" key="8">
    <source>
        <dbReference type="ARBA" id="ARBA00022741"/>
    </source>
</evidence>
<comment type="catalytic activity">
    <reaction evidence="1">
        <text>ATP + protein L-histidine = ADP + protein N-phospho-L-histidine.</text>
        <dbReference type="EC" id="2.7.13.3"/>
    </reaction>
</comment>
<feature type="domain" description="PAC" evidence="23">
    <location>
        <begin position="351"/>
        <end position="405"/>
    </location>
</feature>
<dbReference type="InterPro" id="IPR000700">
    <property type="entry name" value="PAS-assoc_C"/>
</dbReference>
<dbReference type="InterPro" id="IPR036097">
    <property type="entry name" value="HisK_dim/P_sf"/>
</dbReference>
<feature type="compositionally biased region" description="Basic and acidic residues" evidence="18">
    <location>
        <begin position="339"/>
        <end position="353"/>
    </location>
</feature>
<dbReference type="InterPro" id="IPR001789">
    <property type="entry name" value="Sig_transdc_resp-reg_receiver"/>
</dbReference>
<dbReference type="Pfam" id="PF00072">
    <property type="entry name" value="Response_reg"/>
    <property type="match status" value="2"/>
</dbReference>
<evidence type="ECO:0000256" key="11">
    <source>
        <dbReference type="ARBA" id="ARBA00022989"/>
    </source>
</evidence>
<keyword evidence="7 19" id="KW-0812">Transmembrane</keyword>
<dbReference type="InterPro" id="IPR008207">
    <property type="entry name" value="Sig_transdc_His_kin_Hpt_dom"/>
</dbReference>
<feature type="domain" description="PAS" evidence="22">
    <location>
        <begin position="531"/>
        <end position="603"/>
    </location>
</feature>
<dbReference type="CDD" id="cd00088">
    <property type="entry name" value="HPT"/>
    <property type="match status" value="1"/>
</dbReference>
<evidence type="ECO:0000256" key="17">
    <source>
        <dbReference type="PROSITE-ProRule" id="PRU00169"/>
    </source>
</evidence>
<accession>A0A1R1I031</accession>
<dbReference type="Gene3D" id="3.40.50.2300">
    <property type="match status" value="2"/>
</dbReference>
<dbReference type="SUPFAM" id="SSF47384">
    <property type="entry name" value="Homodimeric domain of signal transducing histidine kinase"/>
    <property type="match status" value="1"/>
</dbReference>
<keyword evidence="5 17" id="KW-0597">Phosphoprotein</keyword>
<evidence type="ECO:0000256" key="6">
    <source>
        <dbReference type="ARBA" id="ARBA00022679"/>
    </source>
</evidence>
<dbReference type="InterPro" id="IPR036890">
    <property type="entry name" value="HATPase_C_sf"/>
</dbReference>
<evidence type="ECO:0000256" key="12">
    <source>
        <dbReference type="ARBA" id="ARBA00023012"/>
    </source>
</evidence>